<evidence type="ECO:0000259" key="1">
    <source>
        <dbReference type="SMART" id="SM00477"/>
    </source>
</evidence>
<dbReference type="InterPro" id="IPR020821">
    <property type="entry name" value="ENPP1-3/EXOG-like_nuc-like"/>
</dbReference>
<dbReference type="Pfam" id="PF01223">
    <property type="entry name" value="Endonuclease_NS"/>
    <property type="match status" value="1"/>
</dbReference>
<dbReference type="InterPro" id="IPR001604">
    <property type="entry name" value="Endo_G_ENPP1-like_dom"/>
</dbReference>
<dbReference type="InterPro" id="IPR044925">
    <property type="entry name" value="His-Me_finger_sf"/>
</dbReference>
<proteinExistence type="predicted"/>
<dbReference type="GO" id="GO:0004519">
    <property type="term" value="F:endonuclease activity"/>
    <property type="evidence" value="ECO:0007669"/>
    <property type="project" value="TreeGrafter"/>
</dbReference>
<dbReference type="SUPFAM" id="SSF54060">
    <property type="entry name" value="His-Me finger endonucleases"/>
    <property type="match status" value="1"/>
</dbReference>
<reference evidence="3" key="1">
    <citation type="submission" date="2018-05" db="EMBL/GenBank/DDBJ databases">
        <authorList>
            <person name="Lanie J.A."/>
            <person name="Ng W.-L."/>
            <person name="Kazmierczak K.M."/>
            <person name="Andrzejewski T.M."/>
            <person name="Davidsen T.M."/>
            <person name="Wayne K.J."/>
            <person name="Tettelin H."/>
            <person name="Glass J.I."/>
            <person name="Rusch D."/>
            <person name="Podicherti R."/>
            <person name="Tsui H.-C.T."/>
            <person name="Winkler M.E."/>
        </authorList>
    </citation>
    <scope>NUCLEOTIDE SEQUENCE</scope>
</reference>
<dbReference type="SMART" id="SM00477">
    <property type="entry name" value="NUC"/>
    <property type="match status" value="1"/>
</dbReference>
<dbReference type="AlphaFoldDB" id="A0A381PE53"/>
<sequence>MMIYRATNCVRLGLFFLLTFSGLVLSGHGAAQSYKITHCYQGCPQGASGANHLVIRPIYTLSYNTNRKSADWVAYKVSVASIGIASSLPRLPLVDSFVPDTLTGNDFLRAEIVGMVRSQYVPIVDFAGTPYWNEVNYLTNSVAQTKGLAQGAWNGLDWAVRNLVNREGEAYVLTGPIFKTESTVSYLLTDTPHRVPDAFFKIIITARGLGAAFMLEQDSPIYLHHCEQRSSIDDIEQATGLRLFPERALTIANSVFQLLGCY</sequence>
<dbReference type="Gene3D" id="3.40.570.10">
    <property type="entry name" value="Extracellular Endonuclease, subunit A"/>
    <property type="match status" value="1"/>
</dbReference>
<dbReference type="SMART" id="SM00892">
    <property type="entry name" value="Endonuclease_NS"/>
    <property type="match status" value="1"/>
</dbReference>
<dbReference type="GO" id="GO:0016787">
    <property type="term" value="F:hydrolase activity"/>
    <property type="evidence" value="ECO:0007669"/>
    <property type="project" value="InterPro"/>
</dbReference>
<dbReference type="EMBL" id="UINC01000955">
    <property type="protein sequence ID" value="SUZ65286.1"/>
    <property type="molecule type" value="Genomic_DNA"/>
</dbReference>
<gene>
    <name evidence="3" type="ORF">METZ01_LOCUS18140</name>
</gene>
<dbReference type="GO" id="GO:0046872">
    <property type="term" value="F:metal ion binding"/>
    <property type="evidence" value="ECO:0007669"/>
    <property type="project" value="InterPro"/>
</dbReference>
<dbReference type="PANTHER" id="PTHR13966">
    <property type="entry name" value="ENDONUCLEASE RELATED"/>
    <property type="match status" value="1"/>
</dbReference>
<dbReference type="PANTHER" id="PTHR13966:SF5">
    <property type="entry name" value="ENDONUCLEASE G, MITOCHONDRIAL"/>
    <property type="match status" value="1"/>
</dbReference>
<dbReference type="InterPro" id="IPR044929">
    <property type="entry name" value="DNA/RNA_non-sp_Endonuclease_sf"/>
</dbReference>
<dbReference type="InterPro" id="IPR040255">
    <property type="entry name" value="Non-specific_endonuclease"/>
</dbReference>
<evidence type="ECO:0008006" key="4">
    <source>
        <dbReference type="Google" id="ProtNLM"/>
    </source>
</evidence>
<accession>A0A381PE53</accession>
<evidence type="ECO:0000259" key="2">
    <source>
        <dbReference type="SMART" id="SM00892"/>
    </source>
</evidence>
<name>A0A381PE53_9ZZZZ</name>
<feature type="domain" description="DNA/RNA non-specific endonuclease/pyrophosphatase/phosphodiesterase" evidence="2">
    <location>
        <begin position="55"/>
        <end position="250"/>
    </location>
</feature>
<feature type="domain" description="ENPP1-3/EXOG-like endonuclease/phosphodiesterase" evidence="1">
    <location>
        <begin position="56"/>
        <end position="250"/>
    </location>
</feature>
<organism evidence="3">
    <name type="scientific">marine metagenome</name>
    <dbReference type="NCBI Taxonomy" id="408172"/>
    <lineage>
        <taxon>unclassified sequences</taxon>
        <taxon>metagenomes</taxon>
        <taxon>ecological metagenomes</taxon>
    </lineage>
</organism>
<protein>
    <recommendedName>
        <fullName evidence="4">Extracellular Endonuclease subunit A domain-containing protein</fullName>
    </recommendedName>
</protein>
<dbReference type="GO" id="GO:0003676">
    <property type="term" value="F:nucleic acid binding"/>
    <property type="evidence" value="ECO:0007669"/>
    <property type="project" value="InterPro"/>
</dbReference>
<evidence type="ECO:0000313" key="3">
    <source>
        <dbReference type="EMBL" id="SUZ65286.1"/>
    </source>
</evidence>